<proteinExistence type="predicted"/>
<evidence type="ECO:0000259" key="1">
    <source>
        <dbReference type="Pfam" id="PF12146"/>
    </source>
</evidence>
<sequence length="282" mass="32091">MYKRSESFFNGYDGCKLFLQKWITDNAKGTVFITHGQAEHSDCYQRLINALEGQGWNFIGWDLRGHGKSEGIRGYAKDFDEYVLDFNIFLEHGLKLPEVQGKPVVLLAHSMGGLIQTCALTEKTSYSADAQILSSPLFGVAVEVPEWKDKGAGFVKALVPKLTLGNEIKTEQLTRDIDIMREYEQDTYRHNRISAGVYLGFKREFNRILSRATDIRIPTLMHISDNDPVVSSESALKFFDAIACENKTLKIFEGGKHELYNDTIRVDVYRVVIDFLKQFEKA</sequence>
<dbReference type="MEROPS" id="S33.A76"/>
<dbReference type="AlphaFoldDB" id="M4VCI6"/>
<dbReference type="InterPro" id="IPR051044">
    <property type="entry name" value="MAG_DAG_Lipase"/>
</dbReference>
<dbReference type="Pfam" id="PF12146">
    <property type="entry name" value="Hydrolase_4"/>
    <property type="match status" value="1"/>
</dbReference>
<dbReference type="InterPro" id="IPR022742">
    <property type="entry name" value="Hydrolase_4"/>
</dbReference>
<dbReference type="HOGENOM" id="CLU_026209_7_2_7"/>
<evidence type="ECO:0000313" key="2">
    <source>
        <dbReference type="EMBL" id="AGH96195.1"/>
    </source>
</evidence>
<dbReference type="InterPro" id="IPR029058">
    <property type="entry name" value="AB_hydrolase_fold"/>
</dbReference>
<reference evidence="2 3" key="1">
    <citation type="journal article" date="2013" name="ISME J.">
        <title>By their genes ye shall know them: genomic signatures of predatory bacteria.</title>
        <authorList>
            <person name="Pasternak Z."/>
            <person name="Pietrokovski S."/>
            <person name="Rotem O."/>
            <person name="Gophna U."/>
            <person name="Lurie-Weinberger M.N."/>
            <person name="Jurkevitch E."/>
        </authorList>
    </citation>
    <scope>NUCLEOTIDE SEQUENCE [LARGE SCALE GENOMIC DNA]</scope>
    <source>
        <strain evidence="2 3">JSS</strain>
    </source>
</reference>
<accession>M4VCI6</accession>
<dbReference type="OrthoDB" id="5291025at2"/>
<dbReference type="eggNOG" id="COG2267">
    <property type="taxonomic scope" value="Bacteria"/>
</dbReference>
<dbReference type="SUPFAM" id="SSF53474">
    <property type="entry name" value="alpha/beta-Hydrolases"/>
    <property type="match status" value="1"/>
</dbReference>
<dbReference type="EMBL" id="CP003537">
    <property type="protein sequence ID" value="AGH96195.1"/>
    <property type="molecule type" value="Genomic_DNA"/>
</dbReference>
<dbReference type="Proteomes" id="UP000012040">
    <property type="component" value="Chromosome"/>
</dbReference>
<gene>
    <name evidence="2" type="ORF">A11Q_1979</name>
</gene>
<evidence type="ECO:0000313" key="3">
    <source>
        <dbReference type="Proteomes" id="UP000012040"/>
    </source>
</evidence>
<protein>
    <recommendedName>
        <fullName evidence="1">Serine aminopeptidase S33 domain-containing protein</fullName>
    </recommendedName>
</protein>
<keyword evidence="3" id="KW-1185">Reference proteome</keyword>
<dbReference type="RefSeq" id="WP_015470685.1">
    <property type="nucleotide sequence ID" value="NC_020813.1"/>
</dbReference>
<dbReference type="Gene3D" id="3.40.50.1820">
    <property type="entry name" value="alpha/beta hydrolase"/>
    <property type="match status" value="1"/>
</dbReference>
<dbReference type="KEGG" id="bex:A11Q_1979"/>
<dbReference type="STRING" id="1184267.A11Q_1979"/>
<name>M4VCI6_9BACT</name>
<dbReference type="PANTHER" id="PTHR11614">
    <property type="entry name" value="PHOSPHOLIPASE-RELATED"/>
    <property type="match status" value="1"/>
</dbReference>
<feature type="domain" description="Serine aminopeptidase S33" evidence="1">
    <location>
        <begin position="26"/>
        <end position="263"/>
    </location>
</feature>
<dbReference type="PATRIC" id="fig|1184267.3.peg.2004"/>
<organism evidence="2 3">
    <name type="scientific">Pseudobdellovibrio exovorus JSS</name>
    <dbReference type="NCBI Taxonomy" id="1184267"/>
    <lineage>
        <taxon>Bacteria</taxon>
        <taxon>Pseudomonadati</taxon>
        <taxon>Bdellovibrionota</taxon>
        <taxon>Bdellovibrionia</taxon>
        <taxon>Bdellovibrionales</taxon>
        <taxon>Pseudobdellovibrionaceae</taxon>
        <taxon>Pseudobdellovibrio</taxon>
    </lineage>
</organism>